<dbReference type="GeneID" id="101897854"/>
<dbReference type="Gene3D" id="3.30.40.10">
    <property type="entry name" value="Zinc/RING finger domain, C3HC4 (zinc finger)"/>
    <property type="match status" value="1"/>
</dbReference>
<dbReference type="InterPro" id="IPR001841">
    <property type="entry name" value="Znf_RING"/>
</dbReference>
<keyword evidence="1 3" id="KW-0479">Metal-binding</keyword>
<reference evidence="6" key="1">
    <citation type="submission" date="2020-05" db="UniProtKB">
        <authorList>
            <consortium name="EnsemblMetazoa"/>
        </authorList>
    </citation>
    <scope>IDENTIFICATION</scope>
    <source>
        <strain evidence="6">Aabys</strain>
    </source>
</reference>
<keyword evidence="1 3" id="KW-0863">Zinc-finger</keyword>
<evidence type="ECO:0000313" key="6">
    <source>
        <dbReference type="EnsemblMetazoa" id="MDOA004612-PA"/>
    </source>
</evidence>
<dbReference type="VEuPathDB" id="VectorBase:MDOMA2_004258"/>
<keyword evidence="2" id="KW-0862">Zinc</keyword>
<dbReference type="PROSITE" id="PS50089">
    <property type="entry name" value="ZF_RING_2"/>
    <property type="match status" value="1"/>
</dbReference>
<name>A0A1I8MGD4_MUSDO</name>
<reference evidence="8" key="2">
    <citation type="submission" date="2025-04" db="UniProtKB">
        <authorList>
            <consortium name="RefSeq"/>
        </authorList>
    </citation>
    <scope>IDENTIFICATION</scope>
    <source>
        <strain evidence="8">Aabys</strain>
    </source>
</reference>
<dbReference type="KEGG" id="mde:101897854"/>
<dbReference type="GO" id="GO:0016567">
    <property type="term" value="P:protein ubiquitination"/>
    <property type="evidence" value="ECO:0007669"/>
    <property type="project" value="TreeGrafter"/>
</dbReference>
<dbReference type="SUPFAM" id="SSF57850">
    <property type="entry name" value="RING/U-box"/>
    <property type="match status" value="1"/>
</dbReference>
<dbReference type="InterPro" id="IPR013083">
    <property type="entry name" value="Znf_RING/FYVE/PHD"/>
</dbReference>
<gene>
    <name evidence="6" type="primary">101897854</name>
    <name evidence="8" type="synonym">LOC101897854</name>
</gene>
<keyword evidence="4" id="KW-1133">Transmembrane helix</keyword>
<feature type="transmembrane region" description="Helical" evidence="4">
    <location>
        <begin position="36"/>
        <end position="53"/>
    </location>
</feature>
<sequence length="192" mass="22050">MDLYSHSKTYHWEALVTCCGLMVILCHPDLRKIAFGYFALVVVGPFVILRKLVERRSPQNERNNVSSFSNVLKRLTGGRRKSSERKIKKSKRFPWLNGLFLTSLKIYKRVVRSISRRKNLTTKRTTSVVSAANSDAAINCIVCMERAKNILLLPCKHICLCSNCAEHIMAERETKFCPLCRQDIIDTLEVFI</sequence>
<dbReference type="RefSeq" id="XP_005182801.1">
    <property type="nucleotide sequence ID" value="XM_005182744.3"/>
</dbReference>
<dbReference type="OrthoDB" id="1711136at2759"/>
<feature type="domain" description="RING-type" evidence="5">
    <location>
        <begin position="140"/>
        <end position="181"/>
    </location>
</feature>
<evidence type="ECO:0000256" key="3">
    <source>
        <dbReference type="PROSITE-ProRule" id="PRU00175"/>
    </source>
</evidence>
<protein>
    <submittedName>
        <fullName evidence="8">Probable E3 ubiquitin-protein ligase LUL4</fullName>
    </submittedName>
</protein>
<keyword evidence="4" id="KW-0812">Transmembrane</keyword>
<keyword evidence="7" id="KW-1185">Reference proteome</keyword>
<dbReference type="STRING" id="7370.A0A1I8MGD4"/>
<organism evidence="6">
    <name type="scientific">Musca domestica</name>
    <name type="common">House fly</name>
    <dbReference type="NCBI Taxonomy" id="7370"/>
    <lineage>
        <taxon>Eukaryota</taxon>
        <taxon>Metazoa</taxon>
        <taxon>Ecdysozoa</taxon>
        <taxon>Arthropoda</taxon>
        <taxon>Hexapoda</taxon>
        <taxon>Insecta</taxon>
        <taxon>Pterygota</taxon>
        <taxon>Neoptera</taxon>
        <taxon>Endopterygota</taxon>
        <taxon>Diptera</taxon>
        <taxon>Brachycera</taxon>
        <taxon>Muscomorpha</taxon>
        <taxon>Muscoidea</taxon>
        <taxon>Muscidae</taxon>
        <taxon>Musca</taxon>
    </lineage>
</organism>
<evidence type="ECO:0000256" key="4">
    <source>
        <dbReference type="SAM" id="Phobius"/>
    </source>
</evidence>
<proteinExistence type="predicted"/>
<evidence type="ECO:0000313" key="7">
    <source>
        <dbReference type="Proteomes" id="UP001652621"/>
    </source>
</evidence>
<dbReference type="SMART" id="SM00184">
    <property type="entry name" value="RING"/>
    <property type="match status" value="1"/>
</dbReference>
<dbReference type="VEuPathDB" id="VectorBase:MDOA004612"/>
<dbReference type="EnsemblMetazoa" id="MDOA004612-RA">
    <property type="protein sequence ID" value="MDOA004612-PA"/>
    <property type="gene ID" value="MDOA004612"/>
</dbReference>
<dbReference type="PANTHER" id="PTHR22996:SF0">
    <property type="entry name" value="RE60872P-RELATED"/>
    <property type="match status" value="1"/>
</dbReference>
<dbReference type="eggNOG" id="KOG4265">
    <property type="taxonomic scope" value="Eukaryota"/>
</dbReference>
<dbReference type="GO" id="GO:0061630">
    <property type="term" value="F:ubiquitin protein ligase activity"/>
    <property type="evidence" value="ECO:0007669"/>
    <property type="project" value="UniProtKB-EC"/>
</dbReference>
<evidence type="ECO:0000313" key="8">
    <source>
        <dbReference type="RefSeq" id="XP_005182801.1"/>
    </source>
</evidence>
<keyword evidence="4" id="KW-0472">Membrane</keyword>
<evidence type="ECO:0000256" key="2">
    <source>
        <dbReference type="ARBA" id="ARBA00022833"/>
    </source>
</evidence>
<evidence type="ECO:0000256" key="1">
    <source>
        <dbReference type="ARBA" id="ARBA00022771"/>
    </source>
</evidence>
<dbReference type="Pfam" id="PF13920">
    <property type="entry name" value="zf-C3HC4_3"/>
    <property type="match status" value="1"/>
</dbReference>
<dbReference type="InterPro" id="IPR045194">
    <property type="entry name" value="MGRN1/RNF157-like"/>
</dbReference>
<dbReference type="PANTHER" id="PTHR22996">
    <property type="entry name" value="MAHOGUNIN"/>
    <property type="match status" value="1"/>
</dbReference>
<accession>A0A1I8MGD4</accession>
<dbReference type="AlphaFoldDB" id="A0A1I8MGD4"/>
<dbReference type="Proteomes" id="UP001652621">
    <property type="component" value="Unplaced"/>
</dbReference>
<dbReference type="GO" id="GO:0008270">
    <property type="term" value="F:zinc ion binding"/>
    <property type="evidence" value="ECO:0007669"/>
    <property type="project" value="UniProtKB-KW"/>
</dbReference>
<evidence type="ECO:0000259" key="5">
    <source>
        <dbReference type="PROSITE" id="PS50089"/>
    </source>
</evidence>